<keyword evidence="4" id="KW-0479">Metal-binding</keyword>
<comment type="catalytic activity">
    <reaction evidence="8">
        <text>adenosine + phosphate = alpha-D-ribose 1-phosphate + adenine</text>
        <dbReference type="Rhea" id="RHEA:27642"/>
        <dbReference type="ChEBI" id="CHEBI:16335"/>
        <dbReference type="ChEBI" id="CHEBI:16708"/>
        <dbReference type="ChEBI" id="CHEBI:43474"/>
        <dbReference type="ChEBI" id="CHEBI:57720"/>
        <dbReference type="EC" id="2.4.2.1"/>
    </reaction>
    <physiologicalReaction direction="left-to-right" evidence="8">
        <dbReference type="Rhea" id="RHEA:27643"/>
    </physiologicalReaction>
</comment>
<keyword evidence="12" id="KW-1185">Reference proteome</keyword>
<dbReference type="InterPro" id="IPR038371">
    <property type="entry name" value="Cu_polyphenol_OxRdtase_sf"/>
</dbReference>
<sequence length="254" mass="28136">MIDWIVPDWPAPANVDAIFTTRNIGAAENRGIYAGLNLASHVDDDPLIVQQNRNQLRQYLPDHPRWLTQVHGSQPVWVDSSNETLELEADAAMSRRPGVVCAVLVADCLPVLLCDMAGSVVGVAHAGWRGLAGGVIENTVRELRRFSSSDRIIAWLGPAISSRHFEVGDEVREVFTQYDHRAACAFLPGKEAGKWYANLFDLARQRLSHAGVNQVYGGDLCTFSNPEQFYSYRRDGKTGRMAGLLWMTQPAGMQ</sequence>
<dbReference type="GO" id="GO:0005507">
    <property type="term" value="F:copper ion binding"/>
    <property type="evidence" value="ECO:0007669"/>
    <property type="project" value="TreeGrafter"/>
</dbReference>
<dbReference type="GO" id="GO:0017061">
    <property type="term" value="F:S-methyl-5-thioadenosine phosphorylase activity"/>
    <property type="evidence" value="ECO:0007669"/>
    <property type="project" value="UniProtKB-EC"/>
</dbReference>
<comment type="catalytic activity">
    <reaction evidence="9">
        <text>S-methyl-5'-thioadenosine + phosphate = 5-(methylsulfanyl)-alpha-D-ribose 1-phosphate + adenine</text>
        <dbReference type="Rhea" id="RHEA:11852"/>
        <dbReference type="ChEBI" id="CHEBI:16708"/>
        <dbReference type="ChEBI" id="CHEBI:17509"/>
        <dbReference type="ChEBI" id="CHEBI:43474"/>
        <dbReference type="ChEBI" id="CHEBI:58533"/>
        <dbReference type="EC" id="2.4.2.28"/>
    </reaction>
    <physiologicalReaction direction="left-to-right" evidence="9">
        <dbReference type="Rhea" id="RHEA:11853"/>
    </physiologicalReaction>
</comment>
<dbReference type="eggNOG" id="COG1496">
    <property type="taxonomic scope" value="Bacteria"/>
</dbReference>
<dbReference type="HOGENOM" id="CLU_065784_1_1_4"/>
<dbReference type="Proteomes" id="UP000001416">
    <property type="component" value="Chromosome"/>
</dbReference>
<keyword evidence="3" id="KW-0808">Transferase</keyword>
<evidence type="ECO:0000256" key="9">
    <source>
        <dbReference type="ARBA" id="ARBA00049893"/>
    </source>
</evidence>
<name>Q82U53_NITEU</name>
<dbReference type="KEGG" id="neu:NE1654"/>
<evidence type="ECO:0000256" key="4">
    <source>
        <dbReference type="ARBA" id="ARBA00022723"/>
    </source>
</evidence>
<dbReference type="GeneID" id="87104818"/>
<evidence type="ECO:0000256" key="6">
    <source>
        <dbReference type="ARBA" id="ARBA00022833"/>
    </source>
</evidence>
<keyword evidence="5" id="KW-0378">Hydrolase</keyword>
<evidence type="ECO:0000256" key="1">
    <source>
        <dbReference type="ARBA" id="ARBA00000553"/>
    </source>
</evidence>
<dbReference type="InterPro" id="IPR003730">
    <property type="entry name" value="Cu_polyphenol_OxRdtase"/>
</dbReference>
<evidence type="ECO:0000313" key="11">
    <source>
        <dbReference type="EMBL" id="CAD85565.1"/>
    </source>
</evidence>
<evidence type="ECO:0000256" key="5">
    <source>
        <dbReference type="ARBA" id="ARBA00022801"/>
    </source>
</evidence>
<keyword evidence="6" id="KW-0862">Zinc</keyword>
<protein>
    <recommendedName>
        <fullName evidence="10">Purine nucleoside phosphorylase</fullName>
    </recommendedName>
</protein>
<dbReference type="CDD" id="cd16833">
    <property type="entry name" value="YfiH"/>
    <property type="match status" value="1"/>
</dbReference>
<dbReference type="PANTHER" id="PTHR30616:SF2">
    <property type="entry name" value="PURINE NUCLEOSIDE PHOSPHORYLASE LACC1"/>
    <property type="match status" value="1"/>
</dbReference>
<dbReference type="InterPro" id="IPR011324">
    <property type="entry name" value="Cytotoxic_necrot_fac-like_cat"/>
</dbReference>
<dbReference type="SUPFAM" id="SSF64438">
    <property type="entry name" value="CNF1/YfiH-like putative cysteine hydrolases"/>
    <property type="match status" value="1"/>
</dbReference>
<evidence type="ECO:0000256" key="2">
    <source>
        <dbReference type="ARBA" id="ARBA00007353"/>
    </source>
</evidence>
<dbReference type="OrthoDB" id="4279at2"/>
<evidence type="ECO:0000256" key="10">
    <source>
        <dbReference type="RuleBase" id="RU361274"/>
    </source>
</evidence>
<comment type="catalytic activity">
    <reaction evidence="7">
        <text>adenosine + H2O + H(+) = inosine + NH4(+)</text>
        <dbReference type="Rhea" id="RHEA:24408"/>
        <dbReference type="ChEBI" id="CHEBI:15377"/>
        <dbReference type="ChEBI" id="CHEBI:15378"/>
        <dbReference type="ChEBI" id="CHEBI:16335"/>
        <dbReference type="ChEBI" id="CHEBI:17596"/>
        <dbReference type="ChEBI" id="CHEBI:28938"/>
        <dbReference type="EC" id="3.5.4.4"/>
    </reaction>
    <physiologicalReaction direction="left-to-right" evidence="7">
        <dbReference type="Rhea" id="RHEA:24409"/>
    </physiologicalReaction>
</comment>
<comment type="catalytic activity">
    <reaction evidence="1">
        <text>inosine + phosphate = alpha-D-ribose 1-phosphate + hypoxanthine</text>
        <dbReference type="Rhea" id="RHEA:27646"/>
        <dbReference type="ChEBI" id="CHEBI:17368"/>
        <dbReference type="ChEBI" id="CHEBI:17596"/>
        <dbReference type="ChEBI" id="CHEBI:43474"/>
        <dbReference type="ChEBI" id="CHEBI:57720"/>
        <dbReference type="EC" id="2.4.2.1"/>
    </reaction>
    <physiologicalReaction direction="left-to-right" evidence="1">
        <dbReference type="Rhea" id="RHEA:27647"/>
    </physiologicalReaction>
</comment>
<evidence type="ECO:0000256" key="7">
    <source>
        <dbReference type="ARBA" id="ARBA00047989"/>
    </source>
</evidence>
<dbReference type="RefSeq" id="WP_011112211.1">
    <property type="nucleotide sequence ID" value="NC_004757.1"/>
</dbReference>
<dbReference type="STRING" id="228410.NE1654"/>
<reference evidence="11 12" key="1">
    <citation type="journal article" date="2003" name="J. Bacteriol.">
        <title>Complete genome sequence of the ammonia-oxidizing bacterium and obligate chemolithoautotroph Nitrosomonas europaea.</title>
        <authorList>
            <person name="Chain P."/>
            <person name="Lamerdin J."/>
            <person name="Larimer F."/>
            <person name="Regala W."/>
            <person name="Land M."/>
            <person name="Hauser L."/>
            <person name="Hooper A."/>
            <person name="Klotz M."/>
            <person name="Norton J."/>
            <person name="Sayavedra-Soto L."/>
            <person name="Arciero D."/>
            <person name="Hommes N."/>
            <person name="Whittaker M."/>
            <person name="Arp D."/>
        </authorList>
    </citation>
    <scope>NUCLEOTIDE SEQUENCE [LARGE SCALE GENOMIC DNA]</scope>
    <source>
        <strain evidence="12">ATCC 19718 / CIP 103999 / KCTC 2705 / NBRC 14298</strain>
    </source>
</reference>
<proteinExistence type="inferred from homology"/>
<comment type="similarity">
    <text evidence="2 10">Belongs to the purine nucleoside phosphorylase YfiH/LACC1 family.</text>
</comment>
<organism evidence="11 12">
    <name type="scientific">Nitrosomonas europaea (strain ATCC 19718 / CIP 103999 / KCTC 2705 / NBRC 14298)</name>
    <dbReference type="NCBI Taxonomy" id="228410"/>
    <lineage>
        <taxon>Bacteria</taxon>
        <taxon>Pseudomonadati</taxon>
        <taxon>Pseudomonadota</taxon>
        <taxon>Betaproteobacteria</taxon>
        <taxon>Nitrosomonadales</taxon>
        <taxon>Nitrosomonadaceae</taxon>
        <taxon>Nitrosomonas</taxon>
    </lineage>
</organism>
<dbReference type="Gene3D" id="3.60.140.10">
    <property type="entry name" value="CNF1/YfiH-like putative cysteine hydrolases"/>
    <property type="match status" value="1"/>
</dbReference>
<evidence type="ECO:0000256" key="8">
    <source>
        <dbReference type="ARBA" id="ARBA00048968"/>
    </source>
</evidence>
<dbReference type="Pfam" id="PF02578">
    <property type="entry name" value="Cu-oxidase_4"/>
    <property type="match status" value="1"/>
</dbReference>
<dbReference type="AlphaFoldDB" id="Q82U53"/>
<evidence type="ECO:0000313" key="12">
    <source>
        <dbReference type="Proteomes" id="UP000001416"/>
    </source>
</evidence>
<dbReference type="EMBL" id="AL954747">
    <property type="protein sequence ID" value="CAD85565.1"/>
    <property type="molecule type" value="Genomic_DNA"/>
</dbReference>
<evidence type="ECO:0000256" key="3">
    <source>
        <dbReference type="ARBA" id="ARBA00022679"/>
    </source>
</evidence>
<dbReference type="GO" id="GO:0016787">
    <property type="term" value="F:hydrolase activity"/>
    <property type="evidence" value="ECO:0007669"/>
    <property type="project" value="UniProtKB-KW"/>
</dbReference>
<gene>
    <name evidence="11" type="ordered locus">NE1654</name>
</gene>
<dbReference type="PANTHER" id="PTHR30616">
    <property type="entry name" value="UNCHARACTERIZED PROTEIN YFIH"/>
    <property type="match status" value="1"/>
</dbReference>
<accession>Q82U53</accession>
<dbReference type="PhylomeDB" id="Q82U53"/>
<dbReference type="NCBIfam" id="TIGR00726">
    <property type="entry name" value="peptidoglycan editing factor PgeF"/>
    <property type="match status" value="1"/>
</dbReference>